<dbReference type="Pfam" id="PF12804">
    <property type="entry name" value="NTP_transf_3"/>
    <property type="match status" value="1"/>
</dbReference>
<evidence type="ECO:0000313" key="5">
    <source>
        <dbReference type="Proteomes" id="UP000214975"/>
    </source>
</evidence>
<evidence type="ECO:0000313" key="4">
    <source>
        <dbReference type="EMBL" id="OXT07160.1"/>
    </source>
</evidence>
<sequence>MNALILAGSTGDEKLPEKALIKIKGRYMISYVIDALRSSGKVEKIAVIGDREKLKCIDGIDILIDQGNSIIENVVKGIEPFKNDRRVLILTCDIPMLTKEAVIDFIEQSESLDADLCYPIVKREDNERKFPDAKRTYAKIKEGTFTGGNIFYLNPQIIDACIEAAKQFIAFRKKPWKLGQLLGFKILILFAFGRVTISQLERKVSELFNINAKAVISKYPEIGNDVDKDEDVEMANKYIA</sequence>
<dbReference type="GeneID" id="93863099"/>
<dbReference type="Proteomes" id="UP000215301">
    <property type="component" value="Unassembled WGS sequence"/>
</dbReference>
<dbReference type="InterPro" id="IPR029044">
    <property type="entry name" value="Nucleotide-diphossugar_trans"/>
</dbReference>
<dbReference type="OMA" id="ICYPIVE"/>
<reference evidence="4 6" key="2">
    <citation type="submission" date="2017-06" db="EMBL/GenBank/DDBJ databases">
        <title>Isolation and characterization of a thermophilic and butanogenic Thermoanaerobacterium thermosaccharolyticum M5 capable of efficient degradation of hemicellulose.</title>
        <authorList>
            <person name="Xin F."/>
            <person name="Jiang Y."/>
        </authorList>
    </citation>
    <scope>NUCLEOTIDE SEQUENCE [LARGE SCALE GENOMIC DNA]</scope>
    <source>
        <strain evidence="4 6">M5</strain>
    </source>
</reference>
<dbReference type="AlphaFoldDB" id="A0A231VG45"/>
<reference evidence="3 5" key="1">
    <citation type="submission" date="2016-08" db="EMBL/GenBank/DDBJ databases">
        <title>A novel genetic cassette of butanologenic Thermoanaerobacterium thermosaccharolyticum that directly convert cellulose to butanol.</title>
        <authorList>
            <person name="Li T."/>
            <person name="He J."/>
        </authorList>
    </citation>
    <scope>NUCLEOTIDE SEQUENCE [LARGE SCALE GENOMIC DNA]</scope>
    <source>
        <strain evidence="3 5">TG57</strain>
    </source>
</reference>
<dbReference type="PANTHER" id="PTHR19136">
    <property type="entry name" value="MOLYBDENUM COFACTOR GUANYLYLTRANSFERASE"/>
    <property type="match status" value="1"/>
</dbReference>
<evidence type="ECO:0000256" key="1">
    <source>
        <dbReference type="ARBA" id="ARBA00022679"/>
    </source>
</evidence>
<dbReference type="InterPro" id="IPR025877">
    <property type="entry name" value="MobA-like_NTP_Trfase"/>
</dbReference>
<evidence type="ECO:0000313" key="3">
    <source>
        <dbReference type="EMBL" id="AST57628.1"/>
    </source>
</evidence>
<organism evidence="4 6">
    <name type="scientific">Thermoanaerobacterium thermosaccharolyticum</name>
    <name type="common">Clostridium thermosaccharolyticum</name>
    <dbReference type="NCBI Taxonomy" id="1517"/>
    <lineage>
        <taxon>Bacteria</taxon>
        <taxon>Bacillati</taxon>
        <taxon>Bacillota</taxon>
        <taxon>Clostridia</taxon>
        <taxon>Thermoanaerobacterales</taxon>
        <taxon>Thermoanaerobacteraceae</taxon>
        <taxon>Thermoanaerobacterium</taxon>
    </lineage>
</organism>
<dbReference type="RefSeq" id="WP_013296763.1">
    <property type="nucleotide sequence ID" value="NZ_CP016893.1"/>
</dbReference>
<gene>
    <name evidence="4" type="ORF">CE561_09085</name>
    <name evidence="3" type="ORF">Thert_01610</name>
</gene>
<proteinExistence type="predicted"/>
<evidence type="ECO:0000259" key="2">
    <source>
        <dbReference type="Pfam" id="PF12804"/>
    </source>
</evidence>
<evidence type="ECO:0000313" key="6">
    <source>
        <dbReference type="Proteomes" id="UP000215301"/>
    </source>
</evidence>
<name>A0A231VG45_THETR</name>
<dbReference type="Gene3D" id="3.90.550.10">
    <property type="entry name" value="Spore Coat Polysaccharide Biosynthesis Protein SpsA, Chain A"/>
    <property type="match status" value="1"/>
</dbReference>
<keyword evidence="1" id="KW-0808">Transferase</keyword>
<protein>
    <submittedName>
        <fullName evidence="4">Molybdopterin-guanine dinucleotide biosynthesis protein A</fullName>
    </submittedName>
</protein>
<dbReference type="EMBL" id="CP016893">
    <property type="protein sequence ID" value="AST57628.1"/>
    <property type="molecule type" value="Genomic_DNA"/>
</dbReference>
<dbReference type="EMBL" id="NKHD01000024">
    <property type="protein sequence ID" value="OXT07160.1"/>
    <property type="molecule type" value="Genomic_DNA"/>
</dbReference>
<dbReference type="PANTHER" id="PTHR19136:SF81">
    <property type="entry name" value="MOLYBDENUM COFACTOR GUANYLYLTRANSFERASE"/>
    <property type="match status" value="1"/>
</dbReference>
<feature type="domain" description="MobA-like NTP transferase" evidence="2">
    <location>
        <begin position="3"/>
        <end position="125"/>
    </location>
</feature>
<dbReference type="Proteomes" id="UP000214975">
    <property type="component" value="Chromosome"/>
</dbReference>
<dbReference type="SUPFAM" id="SSF53448">
    <property type="entry name" value="Nucleotide-diphospho-sugar transferases"/>
    <property type="match status" value="1"/>
</dbReference>
<dbReference type="GO" id="GO:0016779">
    <property type="term" value="F:nucleotidyltransferase activity"/>
    <property type="evidence" value="ECO:0007669"/>
    <property type="project" value="TreeGrafter"/>
</dbReference>
<accession>A0A231VG45</accession>